<organism evidence="2 3">
    <name type="scientific">Lasius platythorax</name>
    <dbReference type="NCBI Taxonomy" id="488582"/>
    <lineage>
        <taxon>Eukaryota</taxon>
        <taxon>Metazoa</taxon>
        <taxon>Ecdysozoa</taxon>
        <taxon>Arthropoda</taxon>
        <taxon>Hexapoda</taxon>
        <taxon>Insecta</taxon>
        <taxon>Pterygota</taxon>
        <taxon>Neoptera</taxon>
        <taxon>Endopterygota</taxon>
        <taxon>Hymenoptera</taxon>
        <taxon>Apocrita</taxon>
        <taxon>Aculeata</taxon>
        <taxon>Formicoidea</taxon>
        <taxon>Formicidae</taxon>
        <taxon>Formicinae</taxon>
        <taxon>Lasius</taxon>
        <taxon>Lasius</taxon>
    </lineage>
</organism>
<evidence type="ECO:0000259" key="1">
    <source>
        <dbReference type="Pfam" id="PF14529"/>
    </source>
</evidence>
<dbReference type="SUPFAM" id="SSF56219">
    <property type="entry name" value="DNase I-like"/>
    <property type="match status" value="1"/>
</dbReference>
<sequence length="344" mass="38667">MDSIAVSIHFKNFDLTVVSIYRHPHGPLTPAEYDALFNFCGAFSHVILLGDFNSHHQTWGCPRTDKEGETLLSSALKASYTCLNDGSPTFLTGSSQTGSAIDLTFVSPAMLGLCEWTVLDDAYLSDHFPSAISFNSLAVGRKFFSHKLKHSKTADEQFVTNLHSSLDSLRDLVTDPELSPVQKYDGFVEHLLNQYPSSKAKKGLTGRATIRRDRTSQPAPWWSDACQEAVDERCRLLSVFKRDLSFTNFSAYKRQEAVTRRTLRTEKRRGWREFCQGLSPSTPISRLWRFIKRFRNRHLGPSAPPPPSSVRMSGAIQEAISAVSGLGLPQGLSFYRRFPDYSYV</sequence>
<comment type="caution">
    <text evidence="2">The sequence shown here is derived from an EMBL/GenBank/DDBJ whole genome shotgun (WGS) entry which is preliminary data.</text>
</comment>
<accession>A0AAV2MYL4</accession>
<feature type="domain" description="Endonuclease/exonuclease/phosphatase" evidence="1">
    <location>
        <begin position="16"/>
        <end position="129"/>
    </location>
</feature>
<proteinExistence type="predicted"/>
<keyword evidence="3" id="KW-1185">Reference proteome</keyword>
<evidence type="ECO:0000313" key="2">
    <source>
        <dbReference type="EMBL" id="CAL1672327.1"/>
    </source>
</evidence>
<dbReference type="Gene3D" id="3.60.10.10">
    <property type="entry name" value="Endonuclease/exonuclease/phosphatase"/>
    <property type="match status" value="1"/>
</dbReference>
<name>A0AAV2MYL4_9HYME</name>
<dbReference type="PANTHER" id="PTHR33273:SF4">
    <property type="entry name" value="ENDONUCLEASE_EXONUCLEASE_PHOSPHATASE DOMAIN-CONTAINING PROTEIN"/>
    <property type="match status" value="1"/>
</dbReference>
<dbReference type="Pfam" id="PF14529">
    <property type="entry name" value="Exo_endo_phos_2"/>
    <property type="match status" value="1"/>
</dbReference>
<dbReference type="InterPro" id="IPR036691">
    <property type="entry name" value="Endo/exonu/phosph_ase_sf"/>
</dbReference>
<reference evidence="2" key="1">
    <citation type="submission" date="2024-04" db="EMBL/GenBank/DDBJ databases">
        <authorList>
            <consortium name="Molecular Ecology Group"/>
        </authorList>
    </citation>
    <scope>NUCLEOTIDE SEQUENCE</scope>
</reference>
<evidence type="ECO:0000313" key="3">
    <source>
        <dbReference type="Proteomes" id="UP001497644"/>
    </source>
</evidence>
<dbReference type="InterPro" id="IPR005135">
    <property type="entry name" value="Endo/exonuclease/phosphatase"/>
</dbReference>
<dbReference type="EMBL" id="CAXIPU020000490">
    <property type="protein sequence ID" value="CAL1672327.1"/>
    <property type="molecule type" value="Genomic_DNA"/>
</dbReference>
<dbReference type="Proteomes" id="UP001497644">
    <property type="component" value="Unassembled WGS sequence"/>
</dbReference>
<gene>
    <name evidence="2" type="ORF">LPLAT_LOCUS6996</name>
</gene>
<protein>
    <recommendedName>
        <fullName evidence="1">Endonuclease/exonuclease/phosphatase domain-containing protein</fullName>
    </recommendedName>
</protein>
<dbReference type="GO" id="GO:0003824">
    <property type="term" value="F:catalytic activity"/>
    <property type="evidence" value="ECO:0007669"/>
    <property type="project" value="InterPro"/>
</dbReference>
<dbReference type="PANTHER" id="PTHR33273">
    <property type="entry name" value="DOMAIN-CONTAINING PROTEIN, PUTATIVE-RELATED"/>
    <property type="match status" value="1"/>
</dbReference>
<dbReference type="AlphaFoldDB" id="A0AAV2MYL4"/>